<reference evidence="4 5" key="1">
    <citation type="submission" date="2020-08" db="EMBL/GenBank/DDBJ databases">
        <title>Genomic Encyclopedia of Type Strains, Phase IV (KMG-IV): sequencing the most valuable type-strain genomes for metagenomic binning, comparative biology and taxonomic classification.</title>
        <authorList>
            <person name="Goeker M."/>
        </authorList>
    </citation>
    <scope>NUCLEOTIDE SEQUENCE [LARGE SCALE GENOMIC DNA]</scope>
    <source>
        <strain evidence="4 5">DSM 102850</strain>
    </source>
</reference>
<gene>
    <name evidence="4" type="ORF">GGQ59_001875</name>
</gene>
<dbReference type="PANTHER" id="PTHR36504">
    <property type="entry name" value="LIPOPOLYSACCHARIDE EXPORT SYSTEM PROTEIN LPTA"/>
    <property type="match status" value="1"/>
</dbReference>
<dbReference type="InterPro" id="IPR005653">
    <property type="entry name" value="OstA-like_N"/>
</dbReference>
<sequence>MNSRSFAGGILGLALLCVPAAAQQPFAGLSSDEPISVDAQRCDALQREDRVICTGEVMIAQGPALLTADRMEITFAPGTQDFTRIEGEGRVRYASGEDAISGRAGVFDAATSTITVTGDVVVVQGEQVITGDRLVYNTETGALSFSAADGGRVRGLFQATKERG</sequence>
<dbReference type="EMBL" id="JACHOB010000003">
    <property type="protein sequence ID" value="MBB4659350.1"/>
    <property type="molecule type" value="Genomic_DNA"/>
</dbReference>
<dbReference type="GO" id="GO:0015920">
    <property type="term" value="P:lipopolysaccharide transport"/>
    <property type="evidence" value="ECO:0007669"/>
    <property type="project" value="TreeGrafter"/>
</dbReference>
<evidence type="ECO:0000313" key="4">
    <source>
        <dbReference type="EMBL" id="MBB4659350.1"/>
    </source>
</evidence>
<dbReference type="GO" id="GO:0030288">
    <property type="term" value="C:outer membrane-bounded periplasmic space"/>
    <property type="evidence" value="ECO:0007669"/>
    <property type="project" value="TreeGrafter"/>
</dbReference>
<proteinExistence type="predicted"/>
<keyword evidence="5" id="KW-1185">Reference proteome</keyword>
<evidence type="ECO:0000256" key="2">
    <source>
        <dbReference type="SAM" id="SignalP"/>
    </source>
</evidence>
<feature type="domain" description="Organic solvent tolerance-like N-terminal" evidence="3">
    <location>
        <begin position="37"/>
        <end position="141"/>
    </location>
</feature>
<dbReference type="GO" id="GO:0009279">
    <property type="term" value="C:cell outer membrane"/>
    <property type="evidence" value="ECO:0007669"/>
    <property type="project" value="TreeGrafter"/>
</dbReference>
<comment type="caution">
    <text evidence="4">The sequence shown here is derived from an EMBL/GenBank/DDBJ whole genome shotgun (WGS) entry which is preliminary data.</text>
</comment>
<evidence type="ECO:0000259" key="3">
    <source>
        <dbReference type="Pfam" id="PF03968"/>
    </source>
</evidence>
<dbReference type="Pfam" id="PF03968">
    <property type="entry name" value="LptD_N"/>
    <property type="match status" value="1"/>
</dbReference>
<dbReference type="GO" id="GO:0017089">
    <property type="term" value="F:glycolipid transfer activity"/>
    <property type="evidence" value="ECO:0007669"/>
    <property type="project" value="TreeGrafter"/>
</dbReference>
<dbReference type="Gene3D" id="2.60.450.10">
    <property type="entry name" value="Lipopolysaccharide (LPS) transport protein A like domain"/>
    <property type="match status" value="1"/>
</dbReference>
<dbReference type="InterPro" id="IPR052037">
    <property type="entry name" value="LPS_export_LptA"/>
</dbReference>
<feature type="signal peptide" evidence="2">
    <location>
        <begin position="1"/>
        <end position="22"/>
    </location>
</feature>
<evidence type="ECO:0000256" key="1">
    <source>
        <dbReference type="ARBA" id="ARBA00022729"/>
    </source>
</evidence>
<feature type="chain" id="PRO_5032322607" evidence="2">
    <location>
        <begin position="23"/>
        <end position="164"/>
    </location>
</feature>
<accession>A0A840I5Q8</accession>
<protein>
    <submittedName>
        <fullName evidence="4">Lipopolysaccharide export system protein LptA</fullName>
    </submittedName>
</protein>
<dbReference type="RefSeq" id="WP_183817849.1">
    <property type="nucleotide sequence ID" value="NZ_JACHOB010000003.1"/>
</dbReference>
<dbReference type="Proteomes" id="UP000563524">
    <property type="component" value="Unassembled WGS sequence"/>
</dbReference>
<name>A0A840I5Q8_9PROT</name>
<dbReference type="PANTHER" id="PTHR36504:SF1">
    <property type="entry name" value="LIPOPOLYSACCHARIDE EXPORT SYSTEM PROTEIN LPTA"/>
    <property type="match status" value="1"/>
</dbReference>
<keyword evidence="1 2" id="KW-0732">Signal</keyword>
<evidence type="ECO:0000313" key="5">
    <source>
        <dbReference type="Proteomes" id="UP000563524"/>
    </source>
</evidence>
<dbReference type="AlphaFoldDB" id="A0A840I5Q8"/>
<organism evidence="4 5">
    <name type="scientific">Parvularcula dongshanensis</name>
    <dbReference type="NCBI Taxonomy" id="1173995"/>
    <lineage>
        <taxon>Bacteria</taxon>
        <taxon>Pseudomonadati</taxon>
        <taxon>Pseudomonadota</taxon>
        <taxon>Alphaproteobacteria</taxon>
        <taxon>Parvularculales</taxon>
        <taxon>Parvularculaceae</taxon>
        <taxon>Parvularcula</taxon>
    </lineage>
</organism>